<sequence>MCAKALAAPGTEPSNPLGAPERRPCYHYANRPHPVGWQQGVMSCALTLQTVFFSTADEYYEKSNYGFGLPTRDRTSCKSCIAKAHGHSGGSPCQFHKSTIIFYEWRRGTGATVTVRSISSALGATTTIDTDKRGFARFGGRDTDFED</sequence>
<dbReference type="AlphaFoldDB" id="A0A183GJ30"/>
<accession>A0A183GJ30</accession>
<gene>
    <name evidence="1" type="ORF">HPBE_LOCUS22665</name>
</gene>
<name>A0A183GJ30_HELPZ</name>
<reference evidence="1 2" key="1">
    <citation type="submission" date="2018-11" db="EMBL/GenBank/DDBJ databases">
        <authorList>
            <consortium name="Pathogen Informatics"/>
        </authorList>
    </citation>
    <scope>NUCLEOTIDE SEQUENCE [LARGE SCALE GENOMIC DNA]</scope>
</reference>
<proteinExistence type="predicted"/>
<organism evidence="2 3">
    <name type="scientific">Heligmosomoides polygyrus</name>
    <name type="common">Parasitic roundworm</name>
    <dbReference type="NCBI Taxonomy" id="6339"/>
    <lineage>
        <taxon>Eukaryota</taxon>
        <taxon>Metazoa</taxon>
        <taxon>Ecdysozoa</taxon>
        <taxon>Nematoda</taxon>
        <taxon>Chromadorea</taxon>
        <taxon>Rhabditida</taxon>
        <taxon>Rhabditina</taxon>
        <taxon>Rhabditomorpha</taxon>
        <taxon>Strongyloidea</taxon>
        <taxon>Heligmosomidae</taxon>
        <taxon>Heligmosomoides</taxon>
    </lineage>
</organism>
<protein>
    <submittedName>
        <fullName evidence="3">Gnk2-homologous domain-containing protein</fullName>
    </submittedName>
</protein>
<reference evidence="3" key="2">
    <citation type="submission" date="2019-09" db="UniProtKB">
        <authorList>
            <consortium name="WormBaseParasite"/>
        </authorList>
    </citation>
    <scope>IDENTIFICATION</scope>
</reference>
<dbReference type="WBParaSite" id="HPBE_0002266601-mRNA-1">
    <property type="protein sequence ID" value="HPBE_0002266601-mRNA-1"/>
    <property type="gene ID" value="HPBE_0002266601"/>
</dbReference>
<dbReference type="EMBL" id="UZAH01034226">
    <property type="protein sequence ID" value="VDP33999.1"/>
    <property type="molecule type" value="Genomic_DNA"/>
</dbReference>
<keyword evidence="2" id="KW-1185">Reference proteome</keyword>
<accession>A0A3P8GGT7</accession>
<dbReference type="Proteomes" id="UP000050761">
    <property type="component" value="Unassembled WGS sequence"/>
</dbReference>
<evidence type="ECO:0000313" key="1">
    <source>
        <dbReference type="EMBL" id="VDP33999.1"/>
    </source>
</evidence>
<evidence type="ECO:0000313" key="2">
    <source>
        <dbReference type="Proteomes" id="UP000050761"/>
    </source>
</evidence>
<dbReference type="OrthoDB" id="616263at2759"/>
<evidence type="ECO:0000313" key="3">
    <source>
        <dbReference type="WBParaSite" id="HPBE_0002266601-mRNA-1"/>
    </source>
</evidence>